<dbReference type="Proteomes" id="UP000594263">
    <property type="component" value="Unplaced"/>
</dbReference>
<evidence type="ECO:0000313" key="1">
    <source>
        <dbReference type="EnsemblPlants" id="Kaladp0037s0261.1.v1.1.CDS.1"/>
    </source>
</evidence>
<dbReference type="EnsemblPlants" id="Kaladp0037s0261.1.v1.1">
    <property type="protein sequence ID" value="Kaladp0037s0261.1.v1.1.CDS.1"/>
    <property type="gene ID" value="Kaladp0037s0261.v1.1"/>
</dbReference>
<dbReference type="Gramene" id="Kaladp0037s0261.1.v1.1">
    <property type="protein sequence ID" value="Kaladp0037s0261.1.v1.1.CDS.1"/>
    <property type="gene ID" value="Kaladp0037s0261.v1.1"/>
</dbReference>
<keyword evidence="2" id="KW-1185">Reference proteome</keyword>
<organism evidence="1 2">
    <name type="scientific">Kalanchoe fedtschenkoi</name>
    <name type="common">Lavender scallops</name>
    <name type="synonym">South American air plant</name>
    <dbReference type="NCBI Taxonomy" id="63787"/>
    <lineage>
        <taxon>Eukaryota</taxon>
        <taxon>Viridiplantae</taxon>
        <taxon>Streptophyta</taxon>
        <taxon>Embryophyta</taxon>
        <taxon>Tracheophyta</taxon>
        <taxon>Spermatophyta</taxon>
        <taxon>Magnoliopsida</taxon>
        <taxon>eudicotyledons</taxon>
        <taxon>Gunneridae</taxon>
        <taxon>Pentapetalae</taxon>
        <taxon>Saxifragales</taxon>
        <taxon>Crassulaceae</taxon>
        <taxon>Kalanchoe</taxon>
    </lineage>
</organism>
<name>A0A7N0ZUC5_KALFE</name>
<reference evidence="1" key="1">
    <citation type="submission" date="2021-01" db="UniProtKB">
        <authorList>
            <consortium name="EnsemblPlants"/>
        </authorList>
    </citation>
    <scope>IDENTIFICATION</scope>
</reference>
<proteinExistence type="predicted"/>
<protein>
    <submittedName>
        <fullName evidence="1">Uncharacterized protein</fullName>
    </submittedName>
</protein>
<accession>A0A7N0ZUC5</accession>
<evidence type="ECO:0000313" key="2">
    <source>
        <dbReference type="Proteomes" id="UP000594263"/>
    </source>
</evidence>
<sequence>MIHPYDLAKIPHSQLFPPHCVDWHGFDSSSTSNLPPPPERFFMSIVSSRESVTSKARFLVADLHFFKKRSIFLIRIIRADGFETLTVIRKIYLCSKLTNEKKVCRNLTVCERLYSVKGGCIIFKFRN</sequence>
<dbReference type="AlphaFoldDB" id="A0A7N0ZUC5"/>